<dbReference type="InterPro" id="IPR051876">
    <property type="entry name" value="ODA-DC/CCD"/>
</dbReference>
<dbReference type="PANTHER" id="PTHR21694:SF18">
    <property type="entry name" value="COILED-COIL DOMAIN-CONTAINING PROTEIN 63"/>
    <property type="match status" value="1"/>
</dbReference>
<feature type="compositionally biased region" description="Basic and acidic residues" evidence="3">
    <location>
        <begin position="676"/>
        <end position="694"/>
    </location>
</feature>
<evidence type="ECO:0000313" key="6">
    <source>
        <dbReference type="Proteomes" id="UP001176941"/>
    </source>
</evidence>
<feature type="region of interest" description="Disordered" evidence="3">
    <location>
        <begin position="676"/>
        <end position="701"/>
    </location>
</feature>
<dbReference type="InterPro" id="IPR049258">
    <property type="entry name" value="ODAD1_CC"/>
</dbReference>
<evidence type="ECO:0000259" key="4">
    <source>
        <dbReference type="Pfam" id="PF21773"/>
    </source>
</evidence>
<keyword evidence="1 2" id="KW-0175">Coiled coil</keyword>
<feature type="compositionally biased region" description="Basic and acidic residues" evidence="3">
    <location>
        <begin position="152"/>
        <end position="170"/>
    </location>
</feature>
<feature type="domain" description="ODAD1 central coiled coil region" evidence="4">
    <location>
        <begin position="293"/>
        <end position="576"/>
    </location>
</feature>
<dbReference type="Pfam" id="PF21773">
    <property type="entry name" value="ODAD1_CC"/>
    <property type="match status" value="1"/>
</dbReference>
<evidence type="ECO:0000256" key="2">
    <source>
        <dbReference type="SAM" id="Coils"/>
    </source>
</evidence>
<dbReference type="Proteomes" id="UP001176941">
    <property type="component" value="Chromosome 15"/>
</dbReference>
<evidence type="ECO:0000256" key="1">
    <source>
        <dbReference type="ARBA" id="ARBA00023054"/>
    </source>
</evidence>
<name>A0ABN8Y655_RANTA</name>
<protein>
    <recommendedName>
        <fullName evidence="4">ODAD1 central coiled coil region domain-containing protein</fullName>
    </recommendedName>
</protein>
<dbReference type="PANTHER" id="PTHR21694">
    <property type="entry name" value="COILED-COIL DOMAIN-CONTAINING PROTEIN 63"/>
    <property type="match status" value="1"/>
</dbReference>
<gene>
    <name evidence="5" type="ORF">MRATA1EN1_LOCUS6022</name>
</gene>
<reference evidence="5" key="1">
    <citation type="submission" date="2023-04" db="EMBL/GenBank/DDBJ databases">
        <authorList>
            <consortium name="ELIXIR-Norway"/>
        </authorList>
    </citation>
    <scope>NUCLEOTIDE SEQUENCE [LARGE SCALE GENOMIC DNA]</scope>
</reference>
<evidence type="ECO:0000256" key="3">
    <source>
        <dbReference type="SAM" id="MobiDB-lite"/>
    </source>
</evidence>
<accession>A0ABN8Y655</accession>
<evidence type="ECO:0000313" key="5">
    <source>
        <dbReference type="EMBL" id="CAI9157060.1"/>
    </source>
</evidence>
<feature type="coiled-coil region" evidence="2">
    <location>
        <begin position="245"/>
        <end position="279"/>
    </location>
</feature>
<keyword evidence="6" id="KW-1185">Reference proteome</keyword>
<feature type="region of interest" description="Disordered" evidence="3">
    <location>
        <begin position="133"/>
        <end position="170"/>
    </location>
</feature>
<sequence>MAGVEGMIWGVVAVVPRLRDPELVGLCTLPAPSRGERPSVRVTKAPFQGSENARTWGLGSAQPSTAVQLAVLPAPSDTQLRPTSDTRWERSCRPPLVSFSALAAAPAASQRPLLGKSNTWWLPLAPDVRGLAAPQLGKYPGPPQLNKKYRRKDPESSQEPSEKTKEQLAEGELRKLRQQFRKMVDSRKSFNFRSQRKITNQHKEIKTLQEEQDEITLLLNLIKSSRNLDLNEKNYMELRFLLQTKEDYEALIKSMKLLLAELDEKIVQMEKKIVTQRQIFTKIQEANNPWKLQKQIHVLETRLNLVTVHFDQMLTTNAKLRKEIEDLRYEKAAYDNIYQHLHRRLLMQKKTMNVAIEQSAQAYEQRLEAMARMAAMKDRQQKDISQYSLEIRELERVYDHETKLKSFLLVKLNDRLEFEEQSKKEEVLKAKKFGKKSKGESFESYEVAHLRLLKLIKTGNLNQLIEEFLAKEEKNFARFTYVTELNNDMEMMHKKIERIQNEIMHLRSQQKSSHDDSHSILRELEEKLKKTTEEADMYENNYREISKTLEYLKTSVENLFKKINCDATKILVQLGETGKITDTNLPQYFAIIEKKTNDLLVLESYKRLMEMEVAEAEVQPSFLNPFWGGSALLKPAEPIKVIPPVFGADPFSDKLDEVEQPLDHSSLRQMVLNHYTTRESRNRDSMPEKGDEVKSKRKVTV</sequence>
<proteinExistence type="predicted"/>
<dbReference type="EMBL" id="OX459951">
    <property type="protein sequence ID" value="CAI9157060.1"/>
    <property type="molecule type" value="Genomic_DNA"/>
</dbReference>
<feature type="coiled-coil region" evidence="2">
    <location>
        <begin position="310"/>
        <end position="337"/>
    </location>
</feature>
<organism evidence="5 6">
    <name type="scientific">Rangifer tarandus platyrhynchus</name>
    <name type="common">Svalbard reindeer</name>
    <dbReference type="NCBI Taxonomy" id="3082113"/>
    <lineage>
        <taxon>Eukaryota</taxon>
        <taxon>Metazoa</taxon>
        <taxon>Chordata</taxon>
        <taxon>Craniata</taxon>
        <taxon>Vertebrata</taxon>
        <taxon>Euteleostomi</taxon>
        <taxon>Mammalia</taxon>
        <taxon>Eutheria</taxon>
        <taxon>Laurasiatheria</taxon>
        <taxon>Artiodactyla</taxon>
        <taxon>Ruminantia</taxon>
        <taxon>Pecora</taxon>
        <taxon>Cervidae</taxon>
        <taxon>Odocoileinae</taxon>
        <taxon>Rangifer</taxon>
    </lineage>
</organism>
<feature type="coiled-coil region" evidence="2">
    <location>
        <begin position="482"/>
        <end position="548"/>
    </location>
</feature>